<dbReference type="EMBL" id="JAULSU010000005">
    <property type="protein sequence ID" value="KAK0617715.1"/>
    <property type="molecule type" value="Genomic_DNA"/>
</dbReference>
<dbReference type="Gene3D" id="3.10.400.10">
    <property type="entry name" value="Sulfate adenylyltransferase"/>
    <property type="match status" value="1"/>
</dbReference>
<evidence type="ECO:0000313" key="3">
    <source>
        <dbReference type="Proteomes" id="UP001175000"/>
    </source>
</evidence>
<evidence type="ECO:0000259" key="1">
    <source>
        <dbReference type="SMART" id="SM01022"/>
    </source>
</evidence>
<protein>
    <submittedName>
        <fullName evidence="2">PUA-like domain-containing protein</fullName>
    </submittedName>
</protein>
<dbReference type="SMART" id="SM01022">
    <property type="entry name" value="ASCH"/>
    <property type="match status" value="1"/>
</dbReference>
<feature type="domain" description="ASCH" evidence="1">
    <location>
        <begin position="38"/>
        <end position="157"/>
    </location>
</feature>
<evidence type="ECO:0000313" key="2">
    <source>
        <dbReference type="EMBL" id="KAK0617715.1"/>
    </source>
</evidence>
<sequence>MPIPSQSTISPLRPDITTFMHLASARLGIPLPPPKDVFDFAHGGPPSQTNLFAARAIRGEKTATTSWPIPDPLYWSVGDLSVILDGEGKPAAVMRTLSFRKCMFEDVEEEFALAEGEGDYEEYRKGHFEFYRRTEGEVGEKFGEKSMVLCERFEVIFPRREDVEGGRWWGEEGKKEEV</sequence>
<proteinExistence type="predicted"/>
<gene>
    <name evidence="2" type="ORF">B0T14DRAFT_539148</name>
</gene>
<dbReference type="InterPro" id="IPR015947">
    <property type="entry name" value="PUA-like_sf"/>
</dbReference>
<reference evidence="2" key="1">
    <citation type="submission" date="2023-06" db="EMBL/GenBank/DDBJ databases">
        <title>Genome-scale phylogeny and comparative genomics of the fungal order Sordariales.</title>
        <authorList>
            <consortium name="Lawrence Berkeley National Laboratory"/>
            <person name="Hensen N."/>
            <person name="Bonometti L."/>
            <person name="Westerberg I."/>
            <person name="Brannstrom I.O."/>
            <person name="Guillou S."/>
            <person name="Cros-Aarteil S."/>
            <person name="Calhoun S."/>
            <person name="Haridas S."/>
            <person name="Kuo A."/>
            <person name="Mondo S."/>
            <person name="Pangilinan J."/>
            <person name="Riley R."/>
            <person name="Labutti K."/>
            <person name="Andreopoulos B."/>
            <person name="Lipzen A."/>
            <person name="Chen C."/>
            <person name="Yanf M."/>
            <person name="Daum C."/>
            <person name="Ng V."/>
            <person name="Clum A."/>
            <person name="Steindorff A."/>
            <person name="Ohm R."/>
            <person name="Martin F."/>
            <person name="Silar P."/>
            <person name="Natvig D."/>
            <person name="Lalanne C."/>
            <person name="Gautier V."/>
            <person name="Ament-Velasquez S.L."/>
            <person name="Kruys A."/>
            <person name="Hutchinson M.I."/>
            <person name="Powell A.J."/>
            <person name="Barry K."/>
            <person name="Miller A.N."/>
            <person name="Grigoriev I.V."/>
            <person name="Debuchy R."/>
            <person name="Gladieux P."/>
            <person name="Thoren M.H."/>
            <person name="Johannesson H."/>
        </authorList>
    </citation>
    <scope>NUCLEOTIDE SEQUENCE</scope>
    <source>
        <strain evidence="2">CBS 606.72</strain>
    </source>
</reference>
<accession>A0AA39WLZ3</accession>
<name>A0AA39WLZ3_9PEZI</name>
<organism evidence="2 3">
    <name type="scientific">Immersiella caudata</name>
    <dbReference type="NCBI Taxonomy" id="314043"/>
    <lineage>
        <taxon>Eukaryota</taxon>
        <taxon>Fungi</taxon>
        <taxon>Dikarya</taxon>
        <taxon>Ascomycota</taxon>
        <taxon>Pezizomycotina</taxon>
        <taxon>Sordariomycetes</taxon>
        <taxon>Sordariomycetidae</taxon>
        <taxon>Sordariales</taxon>
        <taxon>Lasiosphaeriaceae</taxon>
        <taxon>Immersiella</taxon>
    </lineage>
</organism>
<dbReference type="InterPro" id="IPR009326">
    <property type="entry name" value="DUF984"/>
</dbReference>
<dbReference type="Proteomes" id="UP001175000">
    <property type="component" value="Unassembled WGS sequence"/>
</dbReference>
<dbReference type="Pfam" id="PF04266">
    <property type="entry name" value="ASCH"/>
    <property type="match status" value="1"/>
</dbReference>
<dbReference type="PANTHER" id="PTHR39203">
    <property type="entry name" value="CYTOPLASMIC PROTEIN-RELATED"/>
    <property type="match status" value="1"/>
</dbReference>
<comment type="caution">
    <text evidence="2">The sequence shown here is derived from an EMBL/GenBank/DDBJ whole genome shotgun (WGS) entry which is preliminary data.</text>
</comment>
<dbReference type="InterPro" id="IPR007374">
    <property type="entry name" value="ASCH_domain"/>
</dbReference>
<dbReference type="PANTHER" id="PTHR39203:SF1">
    <property type="entry name" value="CYTOPLASMIC PROTEIN"/>
    <property type="match status" value="1"/>
</dbReference>
<dbReference type="AlphaFoldDB" id="A0AA39WLZ3"/>
<dbReference type="SUPFAM" id="SSF88697">
    <property type="entry name" value="PUA domain-like"/>
    <property type="match status" value="1"/>
</dbReference>
<keyword evidence="3" id="KW-1185">Reference proteome</keyword>